<proteinExistence type="inferred from homology"/>
<sequence length="354" mass="37855">MGRIRFAAWAVVVLAPAAAGAEPAAPPLTREAIETATFVAAPAGKAQDTSRPKKPGRKAEAAKPSPDPLLIKVQVLLDRAGFSPGAIDGRDGDNLRGALRAYAAAQGLPARETLDQALFDRLAQGAQPVTAEITLGEAEVKGPFLASVPRRLEEQAEIGPLRYTNPREMLAERYHMQRDLLSAMNPGKPLDKAGTVLLVAGVTPMGQGKIEPRPQAPKVTRIEVDKGARRVRAFGEDGALVSDVPASIGSAEKPAPSGDTKVKGVAFDPWYTYNPRYRFAGVKARHRFSIEPGPNNPVGLVWIDLAIPSYGIHGTPEPEKIGKTESHGCIRLTNWDARSLAAHVERGAKVSFRD</sequence>
<gene>
    <name evidence="11" type="ORF">LKMONMHP_0326</name>
</gene>
<reference evidence="11" key="2">
    <citation type="submission" date="2021-08" db="EMBL/GenBank/DDBJ databases">
        <authorList>
            <person name="Tani A."/>
            <person name="Ola A."/>
            <person name="Ogura Y."/>
            <person name="Katsura K."/>
            <person name="Hayashi T."/>
        </authorList>
    </citation>
    <scope>NUCLEOTIDE SEQUENCE</scope>
    <source>
        <strain evidence="11">NBRC 15689</strain>
    </source>
</reference>
<dbReference type="PANTHER" id="PTHR30582:SF30">
    <property type="entry name" value="BLR4375 PROTEIN"/>
    <property type="match status" value="1"/>
</dbReference>
<dbReference type="InterPro" id="IPR005490">
    <property type="entry name" value="LD_TPept_cat_dom"/>
</dbReference>
<keyword evidence="5 7" id="KW-0573">Peptidoglycan synthesis</keyword>
<protein>
    <recommendedName>
        <fullName evidence="10">L,D-TPase catalytic domain-containing protein</fullName>
    </recommendedName>
</protein>
<keyword evidence="12" id="KW-1185">Reference proteome</keyword>
<feature type="region of interest" description="Disordered" evidence="8">
    <location>
        <begin position="39"/>
        <end position="64"/>
    </location>
</feature>
<evidence type="ECO:0000256" key="6">
    <source>
        <dbReference type="ARBA" id="ARBA00023316"/>
    </source>
</evidence>
<dbReference type="PANTHER" id="PTHR30582">
    <property type="entry name" value="L,D-TRANSPEPTIDASE"/>
    <property type="match status" value="1"/>
</dbReference>
<feature type="active site" description="Nucleophile" evidence="7">
    <location>
        <position position="329"/>
    </location>
</feature>
<feature type="active site" description="Proton donor/acceptor" evidence="7">
    <location>
        <position position="313"/>
    </location>
</feature>
<dbReference type="CDD" id="cd16913">
    <property type="entry name" value="YkuD_like"/>
    <property type="match status" value="1"/>
</dbReference>
<comment type="pathway">
    <text evidence="1 7">Cell wall biogenesis; peptidoglycan biosynthesis.</text>
</comment>
<keyword evidence="9" id="KW-0732">Signal</keyword>
<evidence type="ECO:0000256" key="1">
    <source>
        <dbReference type="ARBA" id="ARBA00004752"/>
    </source>
</evidence>
<evidence type="ECO:0000256" key="3">
    <source>
        <dbReference type="ARBA" id="ARBA00022679"/>
    </source>
</evidence>
<evidence type="ECO:0000256" key="5">
    <source>
        <dbReference type="ARBA" id="ARBA00022984"/>
    </source>
</evidence>
<feature type="chain" id="PRO_5047322745" description="L,D-TPase catalytic domain-containing protein" evidence="9">
    <location>
        <begin position="22"/>
        <end position="354"/>
    </location>
</feature>
<comment type="caution">
    <text evidence="11">The sequence shown here is derived from an EMBL/GenBank/DDBJ whole genome shotgun (WGS) entry which is preliminary data.</text>
</comment>
<feature type="domain" description="L,D-TPase catalytic" evidence="10">
    <location>
        <begin position="220"/>
        <end position="353"/>
    </location>
</feature>
<dbReference type="SUPFAM" id="SSF141523">
    <property type="entry name" value="L,D-transpeptidase catalytic domain-like"/>
    <property type="match status" value="1"/>
</dbReference>
<comment type="similarity">
    <text evidence="2">Belongs to the YkuD family.</text>
</comment>
<evidence type="ECO:0000256" key="7">
    <source>
        <dbReference type="PROSITE-ProRule" id="PRU01373"/>
    </source>
</evidence>
<keyword evidence="6 7" id="KW-0961">Cell wall biogenesis/degradation</keyword>
<dbReference type="Pfam" id="PF03734">
    <property type="entry name" value="YkuD"/>
    <property type="match status" value="1"/>
</dbReference>
<evidence type="ECO:0000256" key="8">
    <source>
        <dbReference type="SAM" id="MobiDB-lite"/>
    </source>
</evidence>
<accession>A0ABQ4T1K4</accession>
<keyword evidence="4 7" id="KW-0133">Cell shape</keyword>
<evidence type="ECO:0000313" key="11">
    <source>
        <dbReference type="EMBL" id="GJE25488.1"/>
    </source>
</evidence>
<keyword evidence="3" id="KW-0808">Transferase</keyword>
<dbReference type="PROSITE" id="PS52029">
    <property type="entry name" value="LD_TPASE"/>
    <property type="match status" value="1"/>
</dbReference>
<dbReference type="Proteomes" id="UP001055156">
    <property type="component" value="Unassembled WGS sequence"/>
</dbReference>
<evidence type="ECO:0000259" key="10">
    <source>
        <dbReference type="PROSITE" id="PS52029"/>
    </source>
</evidence>
<dbReference type="EMBL" id="BPQV01000001">
    <property type="protein sequence ID" value="GJE25488.1"/>
    <property type="molecule type" value="Genomic_DNA"/>
</dbReference>
<dbReference type="InterPro" id="IPR036365">
    <property type="entry name" value="PGBD-like_sf"/>
</dbReference>
<evidence type="ECO:0000256" key="4">
    <source>
        <dbReference type="ARBA" id="ARBA00022960"/>
    </source>
</evidence>
<dbReference type="InterPro" id="IPR050979">
    <property type="entry name" value="LD-transpeptidase"/>
</dbReference>
<name>A0ABQ4T1K4_METOR</name>
<dbReference type="RefSeq" id="WP_238309432.1">
    <property type="nucleotide sequence ID" value="NZ_BPQV01000001.1"/>
</dbReference>
<dbReference type="Gene3D" id="2.40.440.10">
    <property type="entry name" value="L,D-transpeptidase catalytic domain-like"/>
    <property type="match status" value="1"/>
</dbReference>
<evidence type="ECO:0000256" key="9">
    <source>
        <dbReference type="SAM" id="SignalP"/>
    </source>
</evidence>
<dbReference type="InterPro" id="IPR038063">
    <property type="entry name" value="Transpep_catalytic_dom"/>
</dbReference>
<reference evidence="11" key="1">
    <citation type="journal article" date="2021" name="Front. Microbiol.">
        <title>Comprehensive Comparative Genomics and Phenotyping of Methylobacterium Species.</title>
        <authorList>
            <person name="Alessa O."/>
            <person name="Ogura Y."/>
            <person name="Fujitani Y."/>
            <person name="Takami H."/>
            <person name="Hayashi T."/>
            <person name="Sahin N."/>
            <person name="Tani A."/>
        </authorList>
    </citation>
    <scope>NUCLEOTIDE SEQUENCE</scope>
    <source>
        <strain evidence="11">NBRC 15689</strain>
    </source>
</reference>
<organism evidence="11 12">
    <name type="scientific">Methylobacterium organophilum</name>
    <dbReference type="NCBI Taxonomy" id="410"/>
    <lineage>
        <taxon>Bacteria</taxon>
        <taxon>Pseudomonadati</taxon>
        <taxon>Pseudomonadota</taxon>
        <taxon>Alphaproteobacteria</taxon>
        <taxon>Hyphomicrobiales</taxon>
        <taxon>Methylobacteriaceae</taxon>
        <taxon>Methylobacterium</taxon>
    </lineage>
</organism>
<feature type="signal peptide" evidence="9">
    <location>
        <begin position="1"/>
        <end position="21"/>
    </location>
</feature>
<evidence type="ECO:0000256" key="2">
    <source>
        <dbReference type="ARBA" id="ARBA00005992"/>
    </source>
</evidence>
<dbReference type="SUPFAM" id="SSF47090">
    <property type="entry name" value="PGBD-like"/>
    <property type="match status" value="1"/>
</dbReference>
<evidence type="ECO:0000313" key="12">
    <source>
        <dbReference type="Proteomes" id="UP001055156"/>
    </source>
</evidence>